<dbReference type="SMART" id="SM00055">
    <property type="entry name" value="FCH"/>
    <property type="match status" value="1"/>
</dbReference>
<evidence type="ECO:0008006" key="9">
    <source>
        <dbReference type="Google" id="ProtNLM"/>
    </source>
</evidence>
<dbReference type="InterPro" id="IPR031160">
    <property type="entry name" value="F_BAR_dom"/>
</dbReference>
<dbReference type="InterPro" id="IPR027267">
    <property type="entry name" value="AH/BAR_dom_sf"/>
</dbReference>
<dbReference type="PROSITE" id="PS51741">
    <property type="entry name" value="F_BAR"/>
    <property type="match status" value="1"/>
</dbReference>
<dbReference type="SMART" id="SM00326">
    <property type="entry name" value="SH3"/>
    <property type="match status" value="1"/>
</dbReference>
<comment type="caution">
    <text evidence="7">The sequence shown here is derived from an EMBL/GenBank/DDBJ whole genome shotgun (WGS) entry which is preliminary data.</text>
</comment>
<evidence type="ECO:0000256" key="2">
    <source>
        <dbReference type="PROSITE-ProRule" id="PRU00192"/>
    </source>
</evidence>
<dbReference type="Gene3D" id="2.30.30.40">
    <property type="entry name" value="SH3 Domains"/>
    <property type="match status" value="1"/>
</dbReference>
<evidence type="ECO:0000256" key="3">
    <source>
        <dbReference type="PROSITE-ProRule" id="PRU01077"/>
    </source>
</evidence>
<evidence type="ECO:0000256" key="1">
    <source>
        <dbReference type="ARBA" id="ARBA00022443"/>
    </source>
</evidence>
<dbReference type="InterPro" id="IPR001452">
    <property type="entry name" value="SH3_domain"/>
</dbReference>
<dbReference type="SUPFAM" id="SSF103657">
    <property type="entry name" value="BAR/IMD domain-like"/>
    <property type="match status" value="1"/>
</dbReference>
<dbReference type="PANTHER" id="PTHR23065">
    <property type="entry name" value="PROLINE-SERINE-THREONINE PHOSPHATASE INTERACTING PROTEIN 1"/>
    <property type="match status" value="1"/>
</dbReference>
<dbReference type="PRINTS" id="PR00452">
    <property type="entry name" value="SH3DOMAIN"/>
</dbReference>
<evidence type="ECO:0000259" key="5">
    <source>
        <dbReference type="PROSITE" id="PS50002"/>
    </source>
</evidence>
<dbReference type="EMBL" id="JAVFWL010000006">
    <property type="protein sequence ID" value="KAK6766994.1"/>
    <property type="molecule type" value="Genomic_DNA"/>
</dbReference>
<feature type="region of interest" description="Disordered" evidence="4">
    <location>
        <begin position="326"/>
        <end position="398"/>
    </location>
</feature>
<proteinExistence type="predicted"/>
<dbReference type="Proteomes" id="UP001303046">
    <property type="component" value="Unassembled WGS sequence"/>
</dbReference>
<feature type="domain" description="SH3" evidence="5">
    <location>
        <begin position="403"/>
        <end position="461"/>
    </location>
</feature>
<dbReference type="InterPro" id="IPR036028">
    <property type="entry name" value="SH3-like_dom_sf"/>
</dbReference>
<evidence type="ECO:0000256" key="4">
    <source>
        <dbReference type="SAM" id="MobiDB-lite"/>
    </source>
</evidence>
<dbReference type="SUPFAM" id="SSF50044">
    <property type="entry name" value="SH3-domain"/>
    <property type="match status" value="1"/>
</dbReference>
<keyword evidence="3" id="KW-0175">Coiled coil</keyword>
<dbReference type="Pfam" id="PF00611">
    <property type="entry name" value="FCH"/>
    <property type="match status" value="1"/>
</dbReference>
<evidence type="ECO:0000313" key="7">
    <source>
        <dbReference type="EMBL" id="KAK6766994.1"/>
    </source>
</evidence>
<dbReference type="Pfam" id="PF00018">
    <property type="entry name" value="SH3_1"/>
    <property type="match status" value="1"/>
</dbReference>
<feature type="compositionally biased region" description="Low complexity" evidence="4">
    <location>
        <begin position="342"/>
        <end position="353"/>
    </location>
</feature>
<keyword evidence="1 2" id="KW-0728">SH3 domain</keyword>
<dbReference type="InterPro" id="IPR001060">
    <property type="entry name" value="FCH_dom"/>
</dbReference>
<feature type="compositionally biased region" description="Polar residues" evidence="4">
    <location>
        <begin position="360"/>
        <end position="372"/>
    </location>
</feature>
<dbReference type="Gene3D" id="1.20.1270.60">
    <property type="entry name" value="Arfaptin homology (AH) domain/BAR domain"/>
    <property type="match status" value="1"/>
</dbReference>
<gene>
    <name evidence="7" type="primary">Necator_chrX.g26494</name>
    <name evidence="7" type="ORF">RB195_026327</name>
</gene>
<dbReference type="PROSITE" id="PS50002">
    <property type="entry name" value="SH3"/>
    <property type="match status" value="1"/>
</dbReference>
<sequence>MAADVLAPGFWEIGAYKNNVRRIKDGIDELDDFTKMARERADIEAKYGRTMQQFAEKWKAHVGRAVQHGSVKKAWLGLLEEAEAVSVQHNRVKDRLLDEVLKTLALYRKENYHPSAFRAPKEIREAEEGFERAQRKWKKLYEKLESSKKAYYSACRQEKSALVNLTNSQADSSVSQDGAQKLRDRLEKCRDDAQKCRNIYEKNIAEITQYRTPYIEDMTFEFEKCQAVELKRSRFFVEMVCATQQVLVDLARNNKFAQLHGNLEETLRLCDECALTSDLQAWSATNGKDARMEWPTFEEYTEQIRTIAAKGANNCPSAVVLTKQVTKTDDMPGPASIPATCSDSGKNSDSDSNTFDSRKNLTNTDKPLQDQQNLDRHWEGQDSPPLSTTTPDSAKYGDFEDLHTKSLATVLYDYSPVENDEISLQKGETIEVLSDADSLGWCTGRKNGEVGLFPASYVQVM</sequence>
<reference evidence="7 8" key="1">
    <citation type="submission" date="2023-08" db="EMBL/GenBank/DDBJ databases">
        <title>A Necator americanus chromosomal reference genome.</title>
        <authorList>
            <person name="Ilik V."/>
            <person name="Petrzelkova K.J."/>
            <person name="Pardy F."/>
            <person name="Fuh T."/>
            <person name="Niatou-Singa F.S."/>
            <person name="Gouil Q."/>
            <person name="Baker L."/>
            <person name="Ritchie M.E."/>
            <person name="Jex A.R."/>
            <person name="Gazzola D."/>
            <person name="Li H."/>
            <person name="Toshio Fujiwara R."/>
            <person name="Zhan B."/>
            <person name="Aroian R.V."/>
            <person name="Pafco B."/>
            <person name="Schwarz E.M."/>
        </authorList>
    </citation>
    <scope>NUCLEOTIDE SEQUENCE [LARGE SCALE GENOMIC DNA]</scope>
    <source>
        <strain evidence="7 8">Aroian</strain>
        <tissue evidence="7">Whole animal</tissue>
    </source>
</reference>
<keyword evidence="8" id="KW-1185">Reference proteome</keyword>
<feature type="domain" description="F-BAR" evidence="6">
    <location>
        <begin position="1"/>
        <end position="275"/>
    </location>
</feature>
<dbReference type="PANTHER" id="PTHR23065:SF11">
    <property type="entry name" value="SYNDAPIN, ISOFORM C"/>
    <property type="match status" value="1"/>
</dbReference>
<evidence type="ECO:0000259" key="6">
    <source>
        <dbReference type="PROSITE" id="PS51741"/>
    </source>
</evidence>
<accession>A0ABR1EWJ3</accession>
<evidence type="ECO:0000313" key="8">
    <source>
        <dbReference type="Proteomes" id="UP001303046"/>
    </source>
</evidence>
<protein>
    <recommendedName>
        <fullName evidence="9">SH3 domain protein</fullName>
    </recommendedName>
</protein>
<name>A0ABR1EWJ3_NECAM</name>
<organism evidence="7 8">
    <name type="scientific">Necator americanus</name>
    <name type="common">Human hookworm</name>
    <dbReference type="NCBI Taxonomy" id="51031"/>
    <lineage>
        <taxon>Eukaryota</taxon>
        <taxon>Metazoa</taxon>
        <taxon>Ecdysozoa</taxon>
        <taxon>Nematoda</taxon>
        <taxon>Chromadorea</taxon>
        <taxon>Rhabditida</taxon>
        <taxon>Rhabditina</taxon>
        <taxon>Rhabditomorpha</taxon>
        <taxon>Strongyloidea</taxon>
        <taxon>Ancylostomatidae</taxon>
        <taxon>Bunostominae</taxon>
        <taxon>Necator</taxon>
    </lineage>
</organism>